<proteinExistence type="predicted"/>
<accession>A0A0F9B908</accession>
<dbReference type="AlphaFoldDB" id="A0A0F9B908"/>
<dbReference type="EMBL" id="LAZR01053352">
    <property type="protein sequence ID" value="KKK80931.1"/>
    <property type="molecule type" value="Genomic_DNA"/>
</dbReference>
<reference evidence="1" key="1">
    <citation type="journal article" date="2015" name="Nature">
        <title>Complex archaea that bridge the gap between prokaryotes and eukaryotes.</title>
        <authorList>
            <person name="Spang A."/>
            <person name="Saw J.H."/>
            <person name="Jorgensen S.L."/>
            <person name="Zaremba-Niedzwiedzka K."/>
            <person name="Martijn J."/>
            <person name="Lind A.E."/>
            <person name="van Eijk R."/>
            <person name="Schleper C."/>
            <person name="Guy L."/>
            <person name="Ettema T.J."/>
        </authorList>
    </citation>
    <scope>NUCLEOTIDE SEQUENCE</scope>
</reference>
<feature type="non-terminal residue" evidence="1">
    <location>
        <position position="211"/>
    </location>
</feature>
<protein>
    <submittedName>
        <fullName evidence="1">Uncharacterized protein</fullName>
    </submittedName>
</protein>
<name>A0A0F9B908_9ZZZZ</name>
<evidence type="ECO:0000313" key="1">
    <source>
        <dbReference type="EMBL" id="KKK80931.1"/>
    </source>
</evidence>
<sequence>MLQKDHIFKENYNEKVLTLTSDYSNSLKEKELKRFKKDLYNILLEINTKKLRTFKSLFKEFDSMLEHSEKLYQKLSISDKIEGIDTLLKSYKELEKFLNTYHKREEISENVIEIRKSAKKKRAKIETEIQAKKTEHAYRNKLIKKDFISSQWSGYKKLLNEDISFLREVKKAVRRHFKINKNSDFEFYEYLIRTIKARKSIIGLLRARIKT</sequence>
<organism evidence="1">
    <name type="scientific">marine sediment metagenome</name>
    <dbReference type="NCBI Taxonomy" id="412755"/>
    <lineage>
        <taxon>unclassified sequences</taxon>
        <taxon>metagenomes</taxon>
        <taxon>ecological metagenomes</taxon>
    </lineage>
</organism>
<gene>
    <name evidence="1" type="ORF">LCGC14_2818540</name>
</gene>
<comment type="caution">
    <text evidence="1">The sequence shown here is derived from an EMBL/GenBank/DDBJ whole genome shotgun (WGS) entry which is preliminary data.</text>
</comment>